<accession>A0ABY4CJL6</accession>
<evidence type="ECO:0000313" key="3">
    <source>
        <dbReference type="Proteomes" id="UP000830167"/>
    </source>
</evidence>
<feature type="transmembrane region" description="Helical" evidence="1">
    <location>
        <begin position="158"/>
        <end position="179"/>
    </location>
</feature>
<keyword evidence="3" id="KW-1185">Reference proteome</keyword>
<feature type="transmembrane region" description="Helical" evidence="1">
    <location>
        <begin position="127"/>
        <end position="151"/>
    </location>
</feature>
<feature type="transmembrane region" description="Helical" evidence="1">
    <location>
        <begin position="185"/>
        <end position="203"/>
    </location>
</feature>
<protein>
    <submittedName>
        <fullName evidence="2">Uncharacterized protein</fullName>
    </submittedName>
</protein>
<keyword evidence="1" id="KW-1133">Transmembrane helix</keyword>
<feature type="transmembrane region" description="Helical" evidence="1">
    <location>
        <begin position="37"/>
        <end position="58"/>
    </location>
</feature>
<sequence length="209" mass="23379">MLTILNVALMNLLLSSDNILIISLVGKTVDKSKRFTVLMFSLLVSVILQLGILFVIAFLFQFSFLQSVFGVLMCYMAYHLLSQHITKEEKIRHQSVSSAVGKIVVGNLMMSFENDAALIPISNGNVWMAWIGVLATLPLIFLGSHSIFWLLEKYHVIVYIGSVILFKIGMDLVFTYAYINTFAALGSWFLTGLFALFVVYKYAKARSAA</sequence>
<gene>
    <name evidence="2" type="ORF">LSG31_00020</name>
</gene>
<keyword evidence="1" id="KW-0812">Transmembrane</keyword>
<dbReference type="InterPro" id="IPR005496">
    <property type="entry name" value="Integral_membrane_TerC"/>
</dbReference>
<reference evidence="2" key="1">
    <citation type="submission" date="2021-12" db="EMBL/GenBank/DDBJ databases">
        <title>Alicyclobacillaceae gen. nov., sp. nov., isolated from chalcocite enrichment system.</title>
        <authorList>
            <person name="Jiang Z."/>
        </authorList>
    </citation>
    <scope>NUCLEOTIDE SEQUENCE</scope>
    <source>
        <strain evidence="2">MYW30-H2</strain>
    </source>
</reference>
<dbReference type="Pfam" id="PF03741">
    <property type="entry name" value="TerC"/>
    <property type="match status" value="1"/>
</dbReference>
<keyword evidence="1" id="KW-0472">Membrane</keyword>
<proteinExistence type="predicted"/>
<dbReference type="RefSeq" id="WP_347437407.1">
    <property type="nucleotide sequence ID" value="NZ_CP089291.1"/>
</dbReference>
<dbReference type="Proteomes" id="UP000830167">
    <property type="component" value="Chromosome"/>
</dbReference>
<evidence type="ECO:0000256" key="1">
    <source>
        <dbReference type="SAM" id="Phobius"/>
    </source>
</evidence>
<feature type="transmembrane region" description="Helical" evidence="1">
    <location>
        <begin position="93"/>
        <end position="112"/>
    </location>
</feature>
<evidence type="ECO:0000313" key="2">
    <source>
        <dbReference type="EMBL" id="UOF90707.1"/>
    </source>
</evidence>
<name>A0ABY4CJL6_9BACL</name>
<dbReference type="EMBL" id="CP089291">
    <property type="protein sequence ID" value="UOF90707.1"/>
    <property type="molecule type" value="Genomic_DNA"/>
</dbReference>
<organism evidence="2 3">
    <name type="scientific">Fodinisporobacter ferrooxydans</name>
    <dbReference type="NCBI Taxonomy" id="2901836"/>
    <lineage>
        <taxon>Bacteria</taxon>
        <taxon>Bacillati</taxon>
        <taxon>Bacillota</taxon>
        <taxon>Bacilli</taxon>
        <taxon>Bacillales</taxon>
        <taxon>Alicyclobacillaceae</taxon>
        <taxon>Fodinisporobacter</taxon>
    </lineage>
</organism>
<feature type="transmembrane region" description="Helical" evidence="1">
    <location>
        <begin position="64"/>
        <end position="81"/>
    </location>
</feature>
<feature type="transmembrane region" description="Helical" evidence="1">
    <location>
        <begin position="6"/>
        <end position="25"/>
    </location>
</feature>